<comment type="catalytic activity">
    <reaction evidence="1 6">
        <text>Hydrolysis of terminal non-reducing beta-D-galactose residues in beta-D-galactosides.</text>
        <dbReference type="EC" id="3.2.1.23"/>
    </reaction>
</comment>
<accession>A0ABQ6HYX5</accession>
<dbReference type="EMBL" id="BSUK01000001">
    <property type="protein sequence ID" value="GMA23661.1"/>
    <property type="molecule type" value="Genomic_DNA"/>
</dbReference>
<protein>
    <recommendedName>
        <fullName evidence="3 6">Beta-galactosidase</fullName>
        <shortName evidence="6">Beta-gal</shortName>
        <ecNumber evidence="3 6">3.2.1.23</ecNumber>
    </recommendedName>
</protein>
<evidence type="ECO:0000259" key="7">
    <source>
        <dbReference type="Pfam" id="PF02449"/>
    </source>
</evidence>
<feature type="domain" description="Beta-galactosidase C-terminal" evidence="9">
    <location>
        <begin position="635"/>
        <end position="687"/>
    </location>
</feature>
<dbReference type="Pfam" id="PF08533">
    <property type="entry name" value="Glyco_hydro_42C"/>
    <property type="match status" value="1"/>
</dbReference>
<evidence type="ECO:0000313" key="10">
    <source>
        <dbReference type="EMBL" id="GMA23661.1"/>
    </source>
</evidence>
<dbReference type="InterPro" id="IPR029062">
    <property type="entry name" value="Class_I_gatase-like"/>
</dbReference>
<proteinExistence type="inferred from homology"/>
<evidence type="ECO:0000259" key="8">
    <source>
        <dbReference type="Pfam" id="PF08532"/>
    </source>
</evidence>
<reference evidence="11" key="1">
    <citation type="journal article" date="2019" name="Int. J. Syst. Evol. Microbiol.">
        <title>The Global Catalogue of Microorganisms (GCM) 10K type strain sequencing project: providing services to taxonomists for standard genome sequencing and annotation.</title>
        <authorList>
            <consortium name="The Broad Institute Genomics Platform"/>
            <consortium name="The Broad Institute Genome Sequencing Center for Infectious Disease"/>
            <person name="Wu L."/>
            <person name="Ma J."/>
        </authorList>
    </citation>
    <scope>NUCLEOTIDE SEQUENCE [LARGE SCALE GENOMIC DNA]</scope>
    <source>
        <strain evidence="11">NBRC 106348</strain>
    </source>
</reference>
<dbReference type="RefSeq" id="WP_284292631.1">
    <property type="nucleotide sequence ID" value="NZ_BSUK01000001.1"/>
</dbReference>
<dbReference type="Pfam" id="PF08532">
    <property type="entry name" value="Glyco_hydro_42M"/>
    <property type="match status" value="1"/>
</dbReference>
<evidence type="ECO:0000313" key="11">
    <source>
        <dbReference type="Proteomes" id="UP001157091"/>
    </source>
</evidence>
<dbReference type="InterPro" id="IPR013529">
    <property type="entry name" value="Glyco_hydro_42_N"/>
</dbReference>
<dbReference type="Pfam" id="PF02449">
    <property type="entry name" value="Glyco_hydro_42"/>
    <property type="match status" value="1"/>
</dbReference>
<evidence type="ECO:0000256" key="3">
    <source>
        <dbReference type="ARBA" id="ARBA00012756"/>
    </source>
</evidence>
<dbReference type="Gene3D" id="2.60.40.1180">
    <property type="entry name" value="Golgi alpha-mannosidase II"/>
    <property type="match status" value="1"/>
</dbReference>
<dbReference type="Gene3D" id="3.40.50.880">
    <property type="match status" value="1"/>
</dbReference>
<gene>
    <name evidence="10" type="ORF">GCM10025864_14200</name>
</gene>
<dbReference type="Gene3D" id="3.20.20.80">
    <property type="entry name" value="Glycosidases"/>
    <property type="match status" value="1"/>
</dbReference>
<comment type="caution">
    <text evidence="10">The sequence shown here is derived from an EMBL/GenBank/DDBJ whole genome shotgun (WGS) entry which is preliminary data.</text>
</comment>
<keyword evidence="5 6" id="KW-0326">Glycosidase</keyword>
<dbReference type="InterPro" id="IPR003476">
    <property type="entry name" value="Glyco_hydro_42"/>
</dbReference>
<keyword evidence="4 6" id="KW-0378">Hydrolase</keyword>
<evidence type="ECO:0000256" key="4">
    <source>
        <dbReference type="ARBA" id="ARBA00022801"/>
    </source>
</evidence>
<keyword evidence="11" id="KW-1185">Reference proteome</keyword>
<evidence type="ECO:0000256" key="6">
    <source>
        <dbReference type="PIRNR" id="PIRNR001084"/>
    </source>
</evidence>
<dbReference type="PANTHER" id="PTHR36447">
    <property type="entry name" value="BETA-GALACTOSIDASE GANA"/>
    <property type="match status" value="1"/>
</dbReference>
<feature type="domain" description="Beta-galactosidase trimerisation" evidence="8">
    <location>
        <begin position="403"/>
        <end position="606"/>
    </location>
</feature>
<feature type="domain" description="Glycoside hydrolase family 42 N-terminal" evidence="7">
    <location>
        <begin position="16"/>
        <end position="392"/>
    </location>
</feature>
<organism evidence="10 11">
    <name type="scientific">Luteimicrobium album</name>
    <dbReference type="NCBI Taxonomy" id="1054550"/>
    <lineage>
        <taxon>Bacteria</taxon>
        <taxon>Bacillati</taxon>
        <taxon>Actinomycetota</taxon>
        <taxon>Actinomycetes</taxon>
        <taxon>Micrococcales</taxon>
        <taxon>Luteimicrobium</taxon>
    </lineage>
</organism>
<dbReference type="PIRSF" id="PIRSF001084">
    <property type="entry name" value="B-galactosidase"/>
    <property type="match status" value="1"/>
</dbReference>
<dbReference type="SUPFAM" id="SSF51445">
    <property type="entry name" value="(Trans)glycosidases"/>
    <property type="match status" value="1"/>
</dbReference>
<evidence type="ECO:0000256" key="1">
    <source>
        <dbReference type="ARBA" id="ARBA00001412"/>
    </source>
</evidence>
<evidence type="ECO:0000259" key="9">
    <source>
        <dbReference type="Pfam" id="PF08533"/>
    </source>
</evidence>
<dbReference type="SUPFAM" id="SSF52317">
    <property type="entry name" value="Class I glutamine amidotransferase-like"/>
    <property type="match status" value="1"/>
</dbReference>
<sequence length="694" mass="76181">MAGARWNPERIAYGGDWSPEQWPEADWPAQLTALRDAGITTVTLGVFAWARLQPHPDVWDFAWFDRALDLLHREGFDVVLATPTASPPVWFSRAHPSSRVVDRDGVRLELGSRQNWCPSSPDYRRHASEVTRRLAERYADHPAVVLWHVNNELGCHNAECFCEVSAEAFRTWLRGRHETIDELNRAWGTAFWSQRYGSFDEIGAPARSTTFLNPAQVLDWRRFCSHELRRVLQLERDTLRSAGAKAPVTTNFMMGMGHAPGALDYHQWAQDVDVVSNDHYEVGWGDDEARLHEQVAWAGDLSRGVAEGRPWFLMEHAPSGVNWQRVNRSRRPGELRLATLGHVARGADAACFFQLVQSVAGAEKFHSAVIPHAGTQSRTYREASALGRELATLSEVVGSTVEASAALLFDWESAWAMQDPTMPSNDLQPMDTIRAAHRALGRLGTTADVVHPDRDLAGYRLLVVPSLYLCDDALAARLEGYARAGAEVVVTFFSGIADRDDRVRTGGYPGAFRGLLGVRSDAFTPLLPGIVVRAGGSDVGELAARTWTEEVEVRDAVVVARYDDGPWPGAAVLTRRAVGRGGAWYLASQLDVAGWRAVLARVGAELDARTPVPELSPRDGLLTDEVVEAIARGDLELVRRTGSGRAWTFALNHGTDPVRVRLPGEDLLTGRCAQVVELGAGGAAVVRAEVAGAV</sequence>
<dbReference type="Proteomes" id="UP001157091">
    <property type="component" value="Unassembled WGS sequence"/>
</dbReference>
<evidence type="ECO:0000256" key="2">
    <source>
        <dbReference type="ARBA" id="ARBA00005940"/>
    </source>
</evidence>
<dbReference type="EC" id="3.2.1.23" evidence="3 6"/>
<dbReference type="InterPro" id="IPR013738">
    <property type="entry name" value="Beta_galactosidase_Trimer"/>
</dbReference>
<name>A0ABQ6HYX5_9MICO</name>
<comment type="similarity">
    <text evidence="2 6">Belongs to the glycosyl hydrolase 42 family.</text>
</comment>
<dbReference type="InterPro" id="IPR013739">
    <property type="entry name" value="Beta_galactosidase_C"/>
</dbReference>
<dbReference type="CDD" id="cd03143">
    <property type="entry name" value="A4_beta-galactosidase_middle_domain"/>
    <property type="match status" value="1"/>
</dbReference>
<dbReference type="InterPro" id="IPR017853">
    <property type="entry name" value="GH"/>
</dbReference>
<dbReference type="PANTHER" id="PTHR36447:SF1">
    <property type="entry name" value="BETA-GALACTOSIDASE GANA"/>
    <property type="match status" value="1"/>
</dbReference>
<evidence type="ECO:0000256" key="5">
    <source>
        <dbReference type="ARBA" id="ARBA00023295"/>
    </source>
</evidence>
<dbReference type="InterPro" id="IPR013780">
    <property type="entry name" value="Glyco_hydro_b"/>
</dbReference>